<evidence type="ECO:0000313" key="1">
    <source>
        <dbReference type="EMBL" id="OLQ91319.1"/>
    </source>
</evidence>
<protein>
    <submittedName>
        <fullName evidence="1">Uncharacterized protein</fullName>
    </submittedName>
</protein>
<dbReference type="Proteomes" id="UP000186313">
    <property type="component" value="Unassembled WGS sequence"/>
</dbReference>
<organism evidence="1 2">
    <name type="scientific">Vibrio panuliri</name>
    <dbReference type="NCBI Taxonomy" id="1381081"/>
    <lineage>
        <taxon>Bacteria</taxon>
        <taxon>Pseudomonadati</taxon>
        <taxon>Pseudomonadota</taxon>
        <taxon>Gammaproteobacteria</taxon>
        <taxon>Vibrionales</taxon>
        <taxon>Vibrionaceae</taxon>
        <taxon>Vibrio</taxon>
    </lineage>
</organism>
<proteinExistence type="predicted"/>
<gene>
    <name evidence="1" type="ORF">BIY22_18430</name>
</gene>
<dbReference type="AlphaFoldDB" id="A0A1Q9HLI5"/>
<sequence>MLLLKPNESPRTVEARVVSQTLTQSLDGHRRYLNVVTQDNQALLITSPAQTDCPKGSIVLLEAETTLIQQQTNYRFQTCYPVVAHDDL</sequence>
<evidence type="ECO:0000313" key="2">
    <source>
        <dbReference type="Proteomes" id="UP000186313"/>
    </source>
</evidence>
<dbReference type="STRING" id="1381081.BIY22_18430"/>
<comment type="caution">
    <text evidence="1">The sequence shown here is derived from an EMBL/GenBank/DDBJ whole genome shotgun (WGS) entry which is preliminary data.</text>
</comment>
<reference evidence="1 2" key="1">
    <citation type="submission" date="2016-09" db="EMBL/GenBank/DDBJ databases">
        <title>Genomic Taxonomy of the Vibrionaceae.</title>
        <authorList>
            <person name="Gonzalez-Castillo A."/>
            <person name="Gomez-Gil B."/>
            <person name="Enciso-Ibarra K."/>
        </authorList>
    </citation>
    <scope>NUCLEOTIDE SEQUENCE [LARGE SCALE GENOMIC DNA]</scope>
    <source>
        <strain evidence="1 2">CAIM 703</strain>
    </source>
</reference>
<dbReference type="EMBL" id="MJMJ01000009">
    <property type="protein sequence ID" value="OLQ91319.1"/>
    <property type="molecule type" value="Genomic_DNA"/>
</dbReference>
<accession>A0A1Q9HLI5</accession>
<dbReference type="OrthoDB" id="5906577at2"/>
<name>A0A1Q9HLI5_9VIBR</name>